<name>B4NNH4_DROWI</name>
<dbReference type="KEGG" id="dwi:6652186"/>
<protein>
    <submittedName>
        <fullName evidence="2">Uncharacterized protein</fullName>
    </submittedName>
</protein>
<feature type="compositionally biased region" description="Basic residues" evidence="1">
    <location>
        <begin position="194"/>
        <end position="212"/>
    </location>
</feature>
<dbReference type="AlphaFoldDB" id="B4NNH4"/>
<dbReference type="EMBL" id="CH964282">
    <property type="protein sequence ID" value="EDW85913.2"/>
    <property type="molecule type" value="Genomic_DNA"/>
</dbReference>
<dbReference type="InParanoid" id="B4NNH4"/>
<evidence type="ECO:0000313" key="2">
    <source>
        <dbReference type="EMBL" id="EDW85913.2"/>
    </source>
</evidence>
<accession>B4NNH4</accession>
<sequence length="212" mass="22465">MKLLGSWTTCALVILMGISITVDARRLALRPLSLKELRRALRESGQLDDTPAGRSVASALAGIKGFALGITKGVGGSILFDVVTANATLEYVSNLLSSASSSSDSDSSGTAQEICFRSRSLEGELIRGRSSADTEEQERAGSGTTSTDSGTGTGTLGSTTGTTSGGSSGLTCIVLNKGRRRRDTLANETPRQHTEKKRVQRNLRKRFLKNQR</sequence>
<organism evidence="2 3">
    <name type="scientific">Drosophila willistoni</name>
    <name type="common">Fruit fly</name>
    <dbReference type="NCBI Taxonomy" id="7260"/>
    <lineage>
        <taxon>Eukaryota</taxon>
        <taxon>Metazoa</taxon>
        <taxon>Ecdysozoa</taxon>
        <taxon>Arthropoda</taxon>
        <taxon>Hexapoda</taxon>
        <taxon>Insecta</taxon>
        <taxon>Pterygota</taxon>
        <taxon>Neoptera</taxon>
        <taxon>Endopterygota</taxon>
        <taxon>Diptera</taxon>
        <taxon>Brachycera</taxon>
        <taxon>Muscomorpha</taxon>
        <taxon>Ephydroidea</taxon>
        <taxon>Drosophilidae</taxon>
        <taxon>Drosophila</taxon>
        <taxon>Sophophora</taxon>
    </lineage>
</organism>
<gene>
    <name evidence="2" type="primary">Dwil\GK23314</name>
    <name evidence="2" type="ORF">Dwil_GK23314</name>
</gene>
<dbReference type="OrthoDB" id="8069881at2759"/>
<feature type="region of interest" description="Disordered" evidence="1">
    <location>
        <begin position="126"/>
        <end position="212"/>
    </location>
</feature>
<reference evidence="2 3" key="1">
    <citation type="journal article" date="2007" name="Nature">
        <title>Evolution of genes and genomes on the Drosophila phylogeny.</title>
        <authorList>
            <consortium name="Drosophila 12 Genomes Consortium"/>
            <person name="Clark A.G."/>
            <person name="Eisen M.B."/>
            <person name="Smith D.R."/>
            <person name="Bergman C.M."/>
            <person name="Oliver B."/>
            <person name="Markow T.A."/>
            <person name="Kaufman T.C."/>
            <person name="Kellis M."/>
            <person name="Gelbart W."/>
            <person name="Iyer V.N."/>
            <person name="Pollard D.A."/>
            <person name="Sackton T.B."/>
            <person name="Larracuente A.M."/>
            <person name="Singh N.D."/>
            <person name="Abad J.P."/>
            <person name="Abt D.N."/>
            <person name="Adryan B."/>
            <person name="Aguade M."/>
            <person name="Akashi H."/>
            <person name="Anderson W.W."/>
            <person name="Aquadro C.F."/>
            <person name="Ardell D.H."/>
            <person name="Arguello R."/>
            <person name="Artieri C.G."/>
            <person name="Barbash D.A."/>
            <person name="Barker D."/>
            <person name="Barsanti P."/>
            <person name="Batterham P."/>
            <person name="Batzoglou S."/>
            <person name="Begun D."/>
            <person name="Bhutkar A."/>
            <person name="Blanco E."/>
            <person name="Bosak S.A."/>
            <person name="Bradley R.K."/>
            <person name="Brand A.D."/>
            <person name="Brent M.R."/>
            <person name="Brooks A.N."/>
            <person name="Brown R.H."/>
            <person name="Butlin R.K."/>
            <person name="Caggese C."/>
            <person name="Calvi B.R."/>
            <person name="Bernardo de Carvalho A."/>
            <person name="Caspi A."/>
            <person name="Castrezana S."/>
            <person name="Celniker S.E."/>
            <person name="Chang J.L."/>
            <person name="Chapple C."/>
            <person name="Chatterji S."/>
            <person name="Chinwalla A."/>
            <person name="Civetta A."/>
            <person name="Clifton S.W."/>
            <person name="Comeron J.M."/>
            <person name="Costello J.C."/>
            <person name="Coyne J.A."/>
            <person name="Daub J."/>
            <person name="David R.G."/>
            <person name="Delcher A.L."/>
            <person name="Delehaunty K."/>
            <person name="Do C.B."/>
            <person name="Ebling H."/>
            <person name="Edwards K."/>
            <person name="Eickbush T."/>
            <person name="Evans J.D."/>
            <person name="Filipski A."/>
            <person name="Findeiss S."/>
            <person name="Freyhult E."/>
            <person name="Fulton L."/>
            <person name="Fulton R."/>
            <person name="Garcia A.C."/>
            <person name="Gardiner A."/>
            <person name="Garfield D.A."/>
            <person name="Garvin B.E."/>
            <person name="Gibson G."/>
            <person name="Gilbert D."/>
            <person name="Gnerre S."/>
            <person name="Godfrey J."/>
            <person name="Good R."/>
            <person name="Gotea V."/>
            <person name="Gravely B."/>
            <person name="Greenberg A.J."/>
            <person name="Griffiths-Jones S."/>
            <person name="Gross S."/>
            <person name="Guigo R."/>
            <person name="Gustafson E.A."/>
            <person name="Haerty W."/>
            <person name="Hahn M.W."/>
            <person name="Halligan D.L."/>
            <person name="Halpern A.L."/>
            <person name="Halter G.M."/>
            <person name="Han M.V."/>
            <person name="Heger A."/>
            <person name="Hillier L."/>
            <person name="Hinrichs A.S."/>
            <person name="Holmes I."/>
            <person name="Hoskins R.A."/>
            <person name="Hubisz M.J."/>
            <person name="Hultmark D."/>
            <person name="Huntley M.A."/>
            <person name="Jaffe D.B."/>
            <person name="Jagadeeshan S."/>
            <person name="Jeck W.R."/>
            <person name="Johnson J."/>
            <person name="Jones C.D."/>
            <person name="Jordan W.C."/>
            <person name="Karpen G.H."/>
            <person name="Kataoka E."/>
            <person name="Keightley P.D."/>
            <person name="Kheradpour P."/>
            <person name="Kirkness E.F."/>
            <person name="Koerich L.B."/>
            <person name="Kristiansen K."/>
            <person name="Kudrna D."/>
            <person name="Kulathinal R.J."/>
            <person name="Kumar S."/>
            <person name="Kwok R."/>
            <person name="Lander E."/>
            <person name="Langley C.H."/>
            <person name="Lapoint R."/>
            <person name="Lazzaro B.P."/>
            <person name="Lee S.J."/>
            <person name="Levesque L."/>
            <person name="Li R."/>
            <person name="Lin C.F."/>
            <person name="Lin M.F."/>
            <person name="Lindblad-Toh K."/>
            <person name="Llopart A."/>
            <person name="Long M."/>
            <person name="Low L."/>
            <person name="Lozovsky E."/>
            <person name="Lu J."/>
            <person name="Luo M."/>
            <person name="Machado C.A."/>
            <person name="Makalowski W."/>
            <person name="Marzo M."/>
            <person name="Matsuda M."/>
            <person name="Matzkin L."/>
            <person name="McAllister B."/>
            <person name="McBride C.S."/>
            <person name="McKernan B."/>
            <person name="McKernan K."/>
            <person name="Mendez-Lago M."/>
            <person name="Minx P."/>
            <person name="Mollenhauer M.U."/>
            <person name="Montooth K."/>
            <person name="Mount S.M."/>
            <person name="Mu X."/>
            <person name="Myers E."/>
            <person name="Negre B."/>
            <person name="Newfeld S."/>
            <person name="Nielsen R."/>
            <person name="Noor M.A."/>
            <person name="O'Grady P."/>
            <person name="Pachter L."/>
            <person name="Papaceit M."/>
            <person name="Parisi M.J."/>
            <person name="Parisi M."/>
            <person name="Parts L."/>
            <person name="Pedersen J.S."/>
            <person name="Pesole G."/>
            <person name="Phillippy A.M."/>
            <person name="Ponting C.P."/>
            <person name="Pop M."/>
            <person name="Porcelli D."/>
            <person name="Powell J.R."/>
            <person name="Prohaska S."/>
            <person name="Pruitt K."/>
            <person name="Puig M."/>
            <person name="Quesneville H."/>
            <person name="Ram K.R."/>
            <person name="Rand D."/>
            <person name="Rasmussen M.D."/>
            <person name="Reed L.K."/>
            <person name="Reenan R."/>
            <person name="Reily A."/>
            <person name="Remington K.A."/>
            <person name="Rieger T.T."/>
            <person name="Ritchie M.G."/>
            <person name="Robin C."/>
            <person name="Rogers Y.H."/>
            <person name="Rohde C."/>
            <person name="Rozas J."/>
            <person name="Rubenfield M.J."/>
            <person name="Ruiz A."/>
            <person name="Russo S."/>
            <person name="Salzberg S.L."/>
            <person name="Sanchez-Gracia A."/>
            <person name="Saranga D.J."/>
            <person name="Sato H."/>
            <person name="Schaeffer S.W."/>
            <person name="Schatz M.C."/>
            <person name="Schlenke T."/>
            <person name="Schwartz R."/>
            <person name="Segarra C."/>
            <person name="Singh R.S."/>
            <person name="Sirot L."/>
            <person name="Sirota M."/>
            <person name="Sisneros N.B."/>
            <person name="Smith C.D."/>
            <person name="Smith T.F."/>
            <person name="Spieth J."/>
            <person name="Stage D.E."/>
            <person name="Stark A."/>
            <person name="Stephan W."/>
            <person name="Strausberg R.L."/>
            <person name="Strempel S."/>
            <person name="Sturgill D."/>
            <person name="Sutton G."/>
            <person name="Sutton G.G."/>
            <person name="Tao W."/>
            <person name="Teichmann S."/>
            <person name="Tobari Y.N."/>
            <person name="Tomimura Y."/>
            <person name="Tsolas J.M."/>
            <person name="Valente V.L."/>
            <person name="Venter E."/>
            <person name="Venter J.C."/>
            <person name="Vicario S."/>
            <person name="Vieira F.G."/>
            <person name="Vilella A.J."/>
            <person name="Villasante A."/>
            <person name="Walenz B."/>
            <person name="Wang J."/>
            <person name="Wasserman M."/>
            <person name="Watts T."/>
            <person name="Wilson D."/>
            <person name="Wilson R.K."/>
            <person name="Wing R.A."/>
            <person name="Wolfner M.F."/>
            <person name="Wong A."/>
            <person name="Wong G.K."/>
            <person name="Wu C.I."/>
            <person name="Wu G."/>
            <person name="Yamamoto D."/>
            <person name="Yang H.P."/>
            <person name="Yang S.P."/>
            <person name="Yorke J.A."/>
            <person name="Yoshida K."/>
            <person name="Zdobnov E."/>
            <person name="Zhang P."/>
            <person name="Zhang Y."/>
            <person name="Zimin A.V."/>
            <person name="Baldwin J."/>
            <person name="Abdouelleil A."/>
            <person name="Abdulkadir J."/>
            <person name="Abebe A."/>
            <person name="Abera B."/>
            <person name="Abreu J."/>
            <person name="Acer S.C."/>
            <person name="Aftuck L."/>
            <person name="Alexander A."/>
            <person name="An P."/>
            <person name="Anderson E."/>
            <person name="Anderson S."/>
            <person name="Arachi H."/>
            <person name="Azer M."/>
            <person name="Bachantsang P."/>
            <person name="Barry A."/>
            <person name="Bayul T."/>
            <person name="Berlin A."/>
            <person name="Bessette D."/>
            <person name="Bloom T."/>
            <person name="Blye J."/>
            <person name="Boguslavskiy L."/>
            <person name="Bonnet C."/>
            <person name="Boukhgalter B."/>
            <person name="Bourzgui I."/>
            <person name="Brown A."/>
            <person name="Cahill P."/>
            <person name="Channer S."/>
            <person name="Cheshatsang Y."/>
            <person name="Chuda L."/>
            <person name="Citroen M."/>
            <person name="Collymore A."/>
            <person name="Cooke P."/>
            <person name="Costello M."/>
            <person name="D'Aco K."/>
            <person name="Daza R."/>
            <person name="De Haan G."/>
            <person name="DeGray S."/>
            <person name="DeMaso C."/>
            <person name="Dhargay N."/>
            <person name="Dooley K."/>
            <person name="Dooley E."/>
            <person name="Doricent M."/>
            <person name="Dorje P."/>
            <person name="Dorjee K."/>
            <person name="Dupes A."/>
            <person name="Elong R."/>
            <person name="Falk J."/>
            <person name="Farina A."/>
            <person name="Faro S."/>
            <person name="Ferguson D."/>
            <person name="Fisher S."/>
            <person name="Foley C.D."/>
            <person name="Franke A."/>
            <person name="Friedrich D."/>
            <person name="Gadbois L."/>
            <person name="Gearin G."/>
            <person name="Gearin C.R."/>
            <person name="Giannoukos G."/>
            <person name="Goode T."/>
            <person name="Graham J."/>
            <person name="Grandbois E."/>
            <person name="Grewal S."/>
            <person name="Gyaltsen K."/>
            <person name="Hafez N."/>
            <person name="Hagos B."/>
            <person name="Hall J."/>
            <person name="Henson C."/>
            <person name="Hollinger A."/>
            <person name="Honan T."/>
            <person name="Huard M.D."/>
            <person name="Hughes L."/>
            <person name="Hurhula B."/>
            <person name="Husby M.E."/>
            <person name="Kamat A."/>
            <person name="Kanga B."/>
            <person name="Kashin S."/>
            <person name="Khazanovich D."/>
            <person name="Kisner P."/>
            <person name="Lance K."/>
            <person name="Lara M."/>
            <person name="Lee W."/>
            <person name="Lennon N."/>
            <person name="Letendre F."/>
            <person name="LeVine R."/>
            <person name="Lipovsky A."/>
            <person name="Liu X."/>
            <person name="Liu J."/>
            <person name="Liu S."/>
            <person name="Lokyitsang T."/>
            <person name="Lokyitsang Y."/>
            <person name="Lubonja R."/>
            <person name="Lui A."/>
            <person name="MacDonald P."/>
            <person name="Magnisalis V."/>
            <person name="Maru K."/>
            <person name="Matthews C."/>
            <person name="McCusker W."/>
            <person name="McDonough S."/>
            <person name="Mehta T."/>
            <person name="Meldrim J."/>
            <person name="Meneus L."/>
            <person name="Mihai O."/>
            <person name="Mihalev A."/>
            <person name="Mihova T."/>
            <person name="Mittelman R."/>
            <person name="Mlenga V."/>
            <person name="Montmayeur A."/>
            <person name="Mulrain L."/>
            <person name="Navidi A."/>
            <person name="Naylor J."/>
            <person name="Negash T."/>
            <person name="Nguyen T."/>
            <person name="Nguyen N."/>
            <person name="Nicol R."/>
            <person name="Norbu C."/>
            <person name="Norbu N."/>
            <person name="Novod N."/>
            <person name="O'Neill B."/>
            <person name="Osman S."/>
            <person name="Markiewicz E."/>
            <person name="Oyono O.L."/>
            <person name="Patti C."/>
            <person name="Phunkhang P."/>
            <person name="Pierre F."/>
            <person name="Priest M."/>
            <person name="Raghuraman S."/>
            <person name="Rege F."/>
            <person name="Reyes R."/>
            <person name="Rise C."/>
            <person name="Rogov P."/>
            <person name="Ross K."/>
            <person name="Ryan E."/>
            <person name="Settipalli S."/>
            <person name="Shea T."/>
            <person name="Sherpa N."/>
            <person name="Shi L."/>
            <person name="Shih D."/>
            <person name="Sparrow T."/>
            <person name="Spaulding J."/>
            <person name="Stalker J."/>
            <person name="Stange-Thomann N."/>
            <person name="Stavropoulos S."/>
            <person name="Stone C."/>
            <person name="Strader C."/>
            <person name="Tesfaye S."/>
            <person name="Thomson T."/>
            <person name="Thoulutsang Y."/>
            <person name="Thoulutsang D."/>
            <person name="Topham K."/>
            <person name="Topping I."/>
            <person name="Tsamla T."/>
            <person name="Vassiliev H."/>
            <person name="Vo A."/>
            <person name="Wangchuk T."/>
            <person name="Wangdi T."/>
            <person name="Weiand M."/>
            <person name="Wilkinson J."/>
            <person name="Wilson A."/>
            <person name="Yadav S."/>
            <person name="Young G."/>
            <person name="Yu Q."/>
            <person name="Zembek L."/>
            <person name="Zhong D."/>
            <person name="Zimmer A."/>
            <person name="Zwirko Z."/>
            <person name="Jaffe D.B."/>
            <person name="Alvarez P."/>
            <person name="Brockman W."/>
            <person name="Butler J."/>
            <person name="Chin C."/>
            <person name="Gnerre S."/>
            <person name="Grabherr M."/>
            <person name="Kleber M."/>
            <person name="Mauceli E."/>
            <person name="MacCallum I."/>
        </authorList>
    </citation>
    <scope>NUCLEOTIDE SEQUENCE [LARGE SCALE GENOMIC DNA]</scope>
    <source>
        <strain evidence="3">Tucson 14030-0811.24</strain>
    </source>
</reference>
<feature type="compositionally biased region" description="Low complexity" evidence="1">
    <location>
        <begin position="141"/>
        <end position="162"/>
    </location>
</feature>
<proteinExistence type="predicted"/>
<dbReference type="eggNOG" id="ENOG502TDKP">
    <property type="taxonomic scope" value="Eukaryota"/>
</dbReference>
<evidence type="ECO:0000256" key="1">
    <source>
        <dbReference type="SAM" id="MobiDB-lite"/>
    </source>
</evidence>
<dbReference type="HOGENOM" id="CLU_1176499_0_0_1"/>
<dbReference type="Proteomes" id="UP000007798">
    <property type="component" value="Unassembled WGS sequence"/>
</dbReference>
<keyword evidence="3" id="KW-1185">Reference proteome</keyword>
<evidence type="ECO:0000313" key="3">
    <source>
        <dbReference type="Proteomes" id="UP000007798"/>
    </source>
</evidence>